<dbReference type="Gene3D" id="3.40.50.720">
    <property type="entry name" value="NAD(P)-binding Rossmann-like Domain"/>
    <property type="match status" value="1"/>
</dbReference>
<accession>A0A935MQB9</accession>
<dbReference type="AlphaFoldDB" id="A0A935MQB9"/>
<comment type="caution">
    <text evidence="3">The sequence shown here is derived from an EMBL/GenBank/DDBJ whole genome shotgun (WGS) entry which is preliminary data.</text>
</comment>
<dbReference type="InterPro" id="IPR036291">
    <property type="entry name" value="NAD(P)-bd_dom_sf"/>
</dbReference>
<dbReference type="PANTHER" id="PTHR42820">
    <property type="entry name" value="SHORT-CHAIN DEHYDROGENASE REDUCTASE"/>
    <property type="match status" value="1"/>
</dbReference>
<dbReference type="PRINTS" id="PR00080">
    <property type="entry name" value="SDRFAMILY"/>
</dbReference>
<dbReference type="PROSITE" id="PS00061">
    <property type="entry name" value="ADH_SHORT"/>
    <property type="match status" value="1"/>
</dbReference>
<organism evidence="3 4">
    <name type="scientific">Candidatus Dechloromonas phosphorivorans</name>
    <dbReference type="NCBI Taxonomy" id="2899244"/>
    <lineage>
        <taxon>Bacteria</taxon>
        <taxon>Pseudomonadati</taxon>
        <taxon>Pseudomonadota</taxon>
        <taxon>Betaproteobacteria</taxon>
        <taxon>Rhodocyclales</taxon>
        <taxon>Azonexaceae</taxon>
        <taxon>Dechloromonas</taxon>
    </lineage>
</organism>
<gene>
    <name evidence="3" type="ORF">IPJ38_05650</name>
</gene>
<evidence type="ECO:0000259" key="2">
    <source>
        <dbReference type="SMART" id="SM00822"/>
    </source>
</evidence>
<dbReference type="InterPro" id="IPR002347">
    <property type="entry name" value="SDR_fam"/>
</dbReference>
<evidence type="ECO:0000313" key="3">
    <source>
        <dbReference type="EMBL" id="MBK7414663.1"/>
    </source>
</evidence>
<dbReference type="PANTHER" id="PTHR42820:SF1">
    <property type="entry name" value="SHORT-CHAIN DEHYDROGENASE_REDUCTASE FAMILY PROTEIN"/>
    <property type="match status" value="1"/>
</dbReference>
<reference evidence="3 4" key="1">
    <citation type="submission" date="2020-10" db="EMBL/GenBank/DDBJ databases">
        <title>Connecting structure to function with the recovery of over 1000 high-quality activated sludge metagenome-assembled genomes encoding full-length rRNA genes using long-read sequencing.</title>
        <authorList>
            <person name="Singleton C.M."/>
            <person name="Petriglieri F."/>
            <person name="Kristensen J.M."/>
            <person name="Kirkegaard R.H."/>
            <person name="Michaelsen T.Y."/>
            <person name="Andersen M.H."/>
            <person name="Karst S.M."/>
            <person name="Dueholm M.S."/>
            <person name="Nielsen P.H."/>
            <person name="Albertsen M."/>
        </authorList>
    </citation>
    <scope>NUCLEOTIDE SEQUENCE [LARGE SCALE GENOMIC DNA]</scope>
    <source>
        <strain evidence="3">EsbW_18-Q3-R4-48_BATAC.463</strain>
    </source>
</reference>
<evidence type="ECO:0000313" key="4">
    <source>
        <dbReference type="Proteomes" id="UP000739411"/>
    </source>
</evidence>
<sequence length="255" mass="26005">MQNILADLSGKTILVTGASSGIGAATALALGKAGAKVALAARRLEALEGLVAQIQAAGGEAIAIKTDVTVEADIENAVATTVTHFGRLDGAFNNAGVLGKVAPIHELTTADFAEVMQANVYGVFWSLKYEMEAMLKSGGGSIVNTASIVAQIGFANFSPYVASKHAVLGLTRSAALEGFQQGIRVNAVNPGPIITPMAETGFGSLENLEATLKGSPAGRPGQPDEIAKPVLFLLSSASSYINGQGFAIDGGYTVQ</sequence>
<proteinExistence type="inferred from homology"/>
<dbReference type="SMART" id="SM00822">
    <property type="entry name" value="PKS_KR"/>
    <property type="match status" value="1"/>
</dbReference>
<feature type="domain" description="Ketoreductase" evidence="2">
    <location>
        <begin position="11"/>
        <end position="191"/>
    </location>
</feature>
<dbReference type="Pfam" id="PF13561">
    <property type="entry name" value="adh_short_C2"/>
    <property type="match status" value="1"/>
</dbReference>
<comment type="similarity">
    <text evidence="1">Belongs to the short-chain dehydrogenases/reductases (SDR) family.</text>
</comment>
<protein>
    <submittedName>
        <fullName evidence="3">SDR family oxidoreductase</fullName>
    </submittedName>
</protein>
<dbReference type="CDD" id="cd05233">
    <property type="entry name" value="SDR_c"/>
    <property type="match status" value="1"/>
</dbReference>
<evidence type="ECO:0000256" key="1">
    <source>
        <dbReference type="ARBA" id="ARBA00006484"/>
    </source>
</evidence>
<dbReference type="InterPro" id="IPR020904">
    <property type="entry name" value="Sc_DH/Rdtase_CS"/>
</dbReference>
<dbReference type="PRINTS" id="PR00081">
    <property type="entry name" value="GDHRDH"/>
</dbReference>
<dbReference type="EMBL" id="JADJMS010000012">
    <property type="protein sequence ID" value="MBK7414663.1"/>
    <property type="molecule type" value="Genomic_DNA"/>
</dbReference>
<dbReference type="FunFam" id="3.40.50.720:FF:000084">
    <property type="entry name" value="Short-chain dehydrogenase reductase"/>
    <property type="match status" value="1"/>
</dbReference>
<dbReference type="InterPro" id="IPR057326">
    <property type="entry name" value="KR_dom"/>
</dbReference>
<name>A0A935MQB9_9RHOO</name>
<dbReference type="Proteomes" id="UP000739411">
    <property type="component" value="Unassembled WGS sequence"/>
</dbReference>
<dbReference type="SUPFAM" id="SSF51735">
    <property type="entry name" value="NAD(P)-binding Rossmann-fold domains"/>
    <property type="match status" value="1"/>
</dbReference>